<evidence type="ECO:0000256" key="2">
    <source>
        <dbReference type="ARBA" id="ARBA00022679"/>
    </source>
</evidence>
<organism evidence="6 8">
    <name type="scientific">Agrobacterium vitis</name>
    <name type="common">Rhizobium vitis</name>
    <dbReference type="NCBI Taxonomy" id="373"/>
    <lineage>
        <taxon>Bacteria</taxon>
        <taxon>Pseudomonadati</taxon>
        <taxon>Pseudomonadota</taxon>
        <taxon>Alphaproteobacteria</taxon>
        <taxon>Hyphomicrobiales</taxon>
        <taxon>Rhizobiaceae</taxon>
        <taxon>Rhizobium/Agrobacterium group</taxon>
        <taxon>Agrobacterium</taxon>
    </lineage>
</organism>
<protein>
    <submittedName>
        <fullName evidence="6">Sugar kinase</fullName>
    </submittedName>
</protein>
<sequence length="288" mass="31008">MWDREPSLLGIGDNTVDVYVDKGWMFPGGNSVNVAAMAAKLGVSAGYVGCLSRDQYGSLIYDALKEEGVDLSHCRRAEGANACALIGHDQGDRRFLGSRPGVREDFTLMDDDYLYMRSFDIVHTSIFSGLDDRIETLAENATMLSYDFSNRWTDTHRDHLADKIDIAFLSLSELALDECEGVLKSWAQAGCRTVVGTRGSEGSLALHEGRLCSFGVKPARVVDTLGAGDGFVAGFLVEWSKSSDLTRALEAGAVNAAAACAVMGGFGHGRPFSVLPDDLPPRRAAART</sequence>
<evidence type="ECO:0000313" key="5">
    <source>
        <dbReference type="EMBL" id="MUO44918.1"/>
    </source>
</evidence>
<feature type="domain" description="Carbohydrate kinase PfkB" evidence="4">
    <location>
        <begin position="17"/>
        <end position="263"/>
    </location>
</feature>
<dbReference type="PROSITE" id="PS00584">
    <property type="entry name" value="PFKB_KINASES_2"/>
    <property type="match status" value="1"/>
</dbReference>
<evidence type="ECO:0000256" key="1">
    <source>
        <dbReference type="ARBA" id="ARBA00010688"/>
    </source>
</evidence>
<dbReference type="InterPro" id="IPR011611">
    <property type="entry name" value="PfkB_dom"/>
</dbReference>
<dbReference type="PANTHER" id="PTHR43085">
    <property type="entry name" value="HEXOKINASE FAMILY MEMBER"/>
    <property type="match status" value="1"/>
</dbReference>
<dbReference type="SUPFAM" id="SSF53613">
    <property type="entry name" value="Ribokinase-like"/>
    <property type="match status" value="1"/>
</dbReference>
<dbReference type="InterPro" id="IPR002173">
    <property type="entry name" value="Carboh/pur_kinase_PfkB_CS"/>
</dbReference>
<dbReference type="Gene3D" id="3.40.1190.20">
    <property type="match status" value="1"/>
</dbReference>
<evidence type="ECO:0000313" key="6">
    <source>
        <dbReference type="EMBL" id="MUP12959.1"/>
    </source>
</evidence>
<dbReference type="Proteomes" id="UP000179536">
    <property type="component" value="Unassembled WGS sequence"/>
</dbReference>
<dbReference type="GO" id="GO:0016301">
    <property type="term" value="F:kinase activity"/>
    <property type="evidence" value="ECO:0007669"/>
    <property type="project" value="UniProtKB-KW"/>
</dbReference>
<keyword evidence="3 6" id="KW-0418">Kinase</keyword>
<comment type="caution">
    <text evidence="6">The sequence shown here is derived from an EMBL/GenBank/DDBJ whole genome shotgun (WGS) entry which is preliminary data.</text>
</comment>
<reference evidence="7 8" key="1">
    <citation type="submission" date="2019-11" db="EMBL/GenBank/DDBJ databases">
        <title>Whole-genome sequencing of Allorhizobium vitis.</title>
        <authorList>
            <person name="Gan H.M."/>
            <person name="Savka M.A."/>
        </authorList>
    </citation>
    <scope>NUCLEOTIDE SEQUENCE [LARGE SCALE GENOMIC DNA]</scope>
    <source>
        <strain evidence="6 8">RF2/1</strain>
        <strain evidence="5 7">T1/7</strain>
    </source>
</reference>
<comment type="similarity">
    <text evidence="1">Belongs to the carbohydrate kinase PfkB family.</text>
</comment>
<accession>A0ABD6HFH4</accession>
<dbReference type="EMBL" id="MBFE02000025">
    <property type="protein sequence ID" value="MUO44918.1"/>
    <property type="molecule type" value="Genomic_DNA"/>
</dbReference>
<name>A0ABD6HFH4_AGRVI</name>
<evidence type="ECO:0000256" key="3">
    <source>
        <dbReference type="ARBA" id="ARBA00022777"/>
    </source>
</evidence>
<dbReference type="Proteomes" id="UP000179454">
    <property type="component" value="Unassembled WGS sequence"/>
</dbReference>
<evidence type="ECO:0000313" key="8">
    <source>
        <dbReference type="Proteomes" id="UP000179536"/>
    </source>
</evidence>
<dbReference type="Pfam" id="PF00294">
    <property type="entry name" value="PfkB"/>
    <property type="match status" value="1"/>
</dbReference>
<keyword evidence="7" id="KW-1185">Reference proteome</keyword>
<dbReference type="InterPro" id="IPR029056">
    <property type="entry name" value="Ribokinase-like"/>
</dbReference>
<gene>
    <name evidence="6" type="ORF">BBK91_024185</name>
    <name evidence="5" type="ORF">BBL17_024365</name>
</gene>
<evidence type="ECO:0000313" key="7">
    <source>
        <dbReference type="Proteomes" id="UP000179454"/>
    </source>
</evidence>
<keyword evidence="2" id="KW-0808">Transferase</keyword>
<dbReference type="InterPro" id="IPR050306">
    <property type="entry name" value="PfkB_Carbo_kinase"/>
</dbReference>
<proteinExistence type="inferred from homology"/>
<dbReference type="AlphaFoldDB" id="A0ABD6HFH4"/>
<dbReference type="PANTHER" id="PTHR43085:SF41">
    <property type="entry name" value="FRUCTOSELYSINE 6-KINASE"/>
    <property type="match status" value="1"/>
</dbReference>
<evidence type="ECO:0000259" key="4">
    <source>
        <dbReference type="Pfam" id="PF00294"/>
    </source>
</evidence>
<dbReference type="EMBL" id="MBFA02000023">
    <property type="protein sequence ID" value="MUP12959.1"/>
    <property type="molecule type" value="Genomic_DNA"/>
</dbReference>